<dbReference type="EMBL" id="JAACJJ010000044">
    <property type="protein sequence ID" value="KAF5314459.1"/>
    <property type="molecule type" value="Genomic_DNA"/>
</dbReference>
<evidence type="ECO:0000313" key="2">
    <source>
        <dbReference type="Proteomes" id="UP000567179"/>
    </source>
</evidence>
<dbReference type="AlphaFoldDB" id="A0A8H5EW19"/>
<reference evidence="1 2" key="1">
    <citation type="journal article" date="2020" name="ISME J.">
        <title>Uncovering the hidden diversity of litter-decomposition mechanisms in mushroom-forming fungi.</title>
        <authorList>
            <person name="Floudas D."/>
            <person name="Bentzer J."/>
            <person name="Ahren D."/>
            <person name="Johansson T."/>
            <person name="Persson P."/>
            <person name="Tunlid A."/>
        </authorList>
    </citation>
    <scope>NUCLEOTIDE SEQUENCE [LARGE SCALE GENOMIC DNA]</scope>
    <source>
        <strain evidence="1 2">CBS 101986</strain>
    </source>
</reference>
<protein>
    <submittedName>
        <fullName evidence="1">Uncharacterized protein</fullName>
    </submittedName>
</protein>
<keyword evidence="2" id="KW-1185">Reference proteome</keyword>
<comment type="caution">
    <text evidence="1">The sequence shown here is derived from an EMBL/GenBank/DDBJ whole genome shotgun (WGS) entry which is preliminary data.</text>
</comment>
<accession>A0A8H5EW19</accession>
<proteinExistence type="predicted"/>
<name>A0A8H5EW19_9AGAR</name>
<organism evidence="1 2">
    <name type="scientific">Psilocybe cf. subviscida</name>
    <dbReference type="NCBI Taxonomy" id="2480587"/>
    <lineage>
        <taxon>Eukaryota</taxon>
        <taxon>Fungi</taxon>
        <taxon>Dikarya</taxon>
        <taxon>Basidiomycota</taxon>
        <taxon>Agaricomycotina</taxon>
        <taxon>Agaricomycetes</taxon>
        <taxon>Agaricomycetidae</taxon>
        <taxon>Agaricales</taxon>
        <taxon>Agaricineae</taxon>
        <taxon>Strophariaceae</taxon>
        <taxon>Psilocybe</taxon>
    </lineage>
</organism>
<dbReference type="Proteomes" id="UP000567179">
    <property type="component" value="Unassembled WGS sequence"/>
</dbReference>
<evidence type="ECO:0000313" key="1">
    <source>
        <dbReference type="EMBL" id="KAF5314459.1"/>
    </source>
</evidence>
<gene>
    <name evidence="1" type="ORF">D9619_011748</name>
</gene>
<sequence>MPIYALYSREMTHTLAPSTSHGSLLYLRRLLFSQHHHPRLLLFLLHLHSGAASDSALASVWKSRRLLVSRASPAAPDASASSRLTLALGPLFRQPAGGCSLRSNLTRNKGSELRPRLLDDIIWEDRCGEREGWFDWNMCGLATRQRSSLGSHPPSPPAPSSCSQVPLSAWTSASGVSLPPNFFSVIWDVFMDTDPNTDLTSDTHTLIYRPSHTLATYVRCSRRISGDVVKVDVSQVGVQGGTAIATGMDVGINPDGEAEQELEDAP</sequence>